<dbReference type="Gene3D" id="3.30.70.1450">
    <property type="entry name" value="Regulator of K+ conductance, C-terminal domain"/>
    <property type="match status" value="2"/>
</dbReference>
<accession>A0ABQ0C9C0</accession>
<name>A0ABQ0C9C0_9PROT</name>
<dbReference type="SUPFAM" id="SSF116726">
    <property type="entry name" value="TrkA C-terminal domain-like"/>
    <property type="match status" value="2"/>
</dbReference>
<organism evidence="9 10">
    <name type="scientific">Candidatus Magnetaquiglobus chichijimensis</name>
    <dbReference type="NCBI Taxonomy" id="3141448"/>
    <lineage>
        <taxon>Bacteria</taxon>
        <taxon>Pseudomonadati</taxon>
        <taxon>Pseudomonadota</taxon>
        <taxon>Magnetococcia</taxon>
        <taxon>Magnetococcales</taxon>
        <taxon>Candidatus Magnetaquicoccaceae</taxon>
        <taxon>Candidatus Magnetaquiglobus</taxon>
    </lineage>
</organism>
<keyword evidence="3" id="KW-0633">Potassium transport</keyword>
<dbReference type="Pfam" id="PF02080">
    <property type="entry name" value="TrkA_C"/>
    <property type="match status" value="2"/>
</dbReference>
<keyword evidence="6" id="KW-0406">Ion transport</keyword>
<evidence type="ECO:0000256" key="1">
    <source>
        <dbReference type="ARBA" id="ARBA00017378"/>
    </source>
</evidence>
<keyword evidence="2" id="KW-0813">Transport</keyword>
<evidence type="ECO:0000313" key="10">
    <source>
        <dbReference type="Proteomes" id="UP001628193"/>
    </source>
</evidence>
<dbReference type="EMBL" id="BAAFGK010000004">
    <property type="protein sequence ID" value="GAB0057496.1"/>
    <property type="molecule type" value="Genomic_DNA"/>
</dbReference>
<protein>
    <recommendedName>
        <fullName evidence="1">Trk system potassium uptake protein TrkA</fullName>
    </recommendedName>
</protein>
<dbReference type="PANTHER" id="PTHR43833">
    <property type="entry name" value="POTASSIUM CHANNEL PROTEIN 2-RELATED-RELATED"/>
    <property type="match status" value="1"/>
</dbReference>
<gene>
    <name evidence="9" type="primary">trkA_3</name>
    <name evidence="9" type="ORF">SIID45300_01825</name>
</gene>
<dbReference type="InterPro" id="IPR003148">
    <property type="entry name" value="RCK_N"/>
</dbReference>
<evidence type="ECO:0000256" key="2">
    <source>
        <dbReference type="ARBA" id="ARBA00022448"/>
    </source>
</evidence>
<keyword evidence="5" id="KW-0520">NAD</keyword>
<evidence type="ECO:0000256" key="3">
    <source>
        <dbReference type="ARBA" id="ARBA00022538"/>
    </source>
</evidence>
<dbReference type="InterPro" id="IPR036291">
    <property type="entry name" value="NAD(P)-bd_dom_sf"/>
</dbReference>
<evidence type="ECO:0000259" key="7">
    <source>
        <dbReference type="PROSITE" id="PS51201"/>
    </source>
</evidence>
<dbReference type="RefSeq" id="WP_420905195.1">
    <property type="nucleotide sequence ID" value="NZ_BAAFGK010000004.1"/>
</dbReference>
<dbReference type="PRINTS" id="PR00335">
    <property type="entry name" value="KUPTAKETRKA"/>
</dbReference>
<dbReference type="InterPro" id="IPR036721">
    <property type="entry name" value="RCK_C_sf"/>
</dbReference>
<feature type="domain" description="RCK N-terminal" evidence="7">
    <location>
        <begin position="1"/>
        <end position="120"/>
    </location>
</feature>
<evidence type="ECO:0000256" key="5">
    <source>
        <dbReference type="ARBA" id="ARBA00023027"/>
    </source>
</evidence>
<dbReference type="Proteomes" id="UP001628193">
    <property type="component" value="Unassembled WGS sequence"/>
</dbReference>
<evidence type="ECO:0000256" key="6">
    <source>
        <dbReference type="ARBA" id="ARBA00023065"/>
    </source>
</evidence>
<proteinExistence type="predicted"/>
<comment type="caution">
    <text evidence="9">The sequence shown here is derived from an EMBL/GenBank/DDBJ whole genome shotgun (WGS) entry which is preliminary data.</text>
</comment>
<dbReference type="Pfam" id="PF02254">
    <property type="entry name" value="TrkA_N"/>
    <property type="match status" value="2"/>
</dbReference>
<keyword evidence="10" id="KW-1185">Reference proteome</keyword>
<dbReference type="NCBIfam" id="NF007039">
    <property type="entry name" value="PRK09496.3-2"/>
    <property type="match status" value="1"/>
</dbReference>
<evidence type="ECO:0000259" key="8">
    <source>
        <dbReference type="PROSITE" id="PS51202"/>
    </source>
</evidence>
<evidence type="ECO:0000256" key="4">
    <source>
        <dbReference type="ARBA" id="ARBA00022958"/>
    </source>
</evidence>
<keyword evidence="4" id="KW-0630">Potassium</keyword>
<dbReference type="Gene3D" id="3.40.50.720">
    <property type="entry name" value="NAD(P)-binding Rossmann-like Domain"/>
    <property type="match status" value="2"/>
</dbReference>
<sequence length="456" mass="50414">MNVIIIGITPISEVLAQYMVEEGHDIHVVDPNSEAIAQLLTKVDVRALQGDVRDPEILREAHIHSADLVMAVTNSDTSNIVTALGLHSLAPKAKAAIWVRDEQFTGNNHLWNGSQLDKTMVLTPERNALNLVMDLLEIPLSFEVTSFLDGKIHIAGFRLQDDSPLIGKRLKDVAKSRENRTLIAAVERGQETHVPDGNFVFEINDRLYIPLLAGQELSSAFTFMGLEQSHLRMRKSHHLIAGGGRMGLQLALKLENEGFRPTLIEKDRARGQLLVERLSKTRVLLGDITDPSLMQEMIHSDTTFIGLTGNQELNFMSSVLARRFGAGRSITMFDNEGYISLSAFMGIDAAVHPNLTAIGQVLGLLRPYDVREAHLMLGGKLEAVLVRLEHDSPLVGKALHEAGMPKGVIVAALLRKNRLLLPDGSTHLLPDDQILIVTHRQSKHKHKLNQLIKPGH</sequence>
<reference evidence="9 10" key="1">
    <citation type="submission" date="2024-05" db="EMBL/GenBank/DDBJ databases">
        <authorList>
            <consortium name="Candidatus Magnetaquicoccaceae bacterium FCR-1 genome sequencing consortium"/>
            <person name="Shimoshige H."/>
            <person name="Shimamura S."/>
            <person name="Taoka A."/>
            <person name="Kobayashi H."/>
            <person name="Maekawa T."/>
        </authorList>
    </citation>
    <scope>NUCLEOTIDE SEQUENCE [LARGE SCALE GENOMIC DNA]</scope>
    <source>
        <strain evidence="9 10">FCR-1</strain>
    </source>
</reference>
<dbReference type="InterPro" id="IPR006036">
    <property type="entry name" value="K_uptake_TrkA"/>
</dbReference>
<dbReference type="InterPro" id="IPR050721">
    <property type="entry name" value="Trk_Ktr_HKT_K-transport"/>
</dbReference>
<dbReference type="PANTHER" id="PTHR43833:SF5">
    <property type="entry name" value="TRK SYSTEM POTASSIUM UPTAKE PROTEIN TRKA"/>
    <property type="match status" value="1"/>
</dbReference>
<dbReference type="SUPFAM" id="SSF51735">
    <property type="entry name" value="NAD(P)-binding Rossmann-fold domains"/>
    <property type="match status" value="2"/>
</dbReference>
<reference evidence="9 10" key="2">
    <citation type="submission" date="2024-09" db="EMBL/GenBank/DDBJ databases">
        <title>Draft genome sequence of Candidatus Magnetaquicoccaceae bacterium FCR-1.</title>
        <authorList>
            <person name="Shimoshige H."/>
            <person name="Shimamura S."/>
            <person name="Taoka A."/>
            <person name="Kobayashi H."/>
            <person name="Maekawa T."/>
        </authorList>
    </citation>
    <scope>NUCLEOTIDE SEQUENCE [LARGE SCALE GENOMIC DNA]</scope>
    <source>
        <strain evidence="9 10">FCR-1</strain>
    </source>
</reference>
<evidence type="ECO:0000313" key="9">
    <source>
        <dbReference type="EMBL" id="GAB0057496.1"/>
    </source>
</evidence>
<feature type="domain" description="RCK C-terminal" evidence="8">
    <location>
        <begin position="142"/>
        <end position="226"/>
    </location>
</feature>
<dbReference type="PROSITE" id="PS51201">
    <property type="entry name" value="RCK_N"/>
    <property type="match status" value="1"/>
</dbReference>
<dbReference type="InterPro" id="IPR006037">
    <property type="entry name" value="RCK_C"/>
</dbReference>
<dbReference type="PROSITE" id="PS51202">
    <property type="entry name" value="RCK_C"/>
    <property type="match status" value="2"/>
</dbReference>
<feature type="domain" description="RCK C-terminal" evidence="8">
    <location>
        <begin position="371"/>
        <end position="454"/>
    </location>
</feature>